<keyword evidence="1" id="KW-1133">Transmembrane helix</keyword>
<reference evidence="2" key="1">
    <citation type="submission" date="2019-09" db="EMBL/GenBank/DDBJ databases">
        <title>Characterisation of the sponge microbiome using genome-centric metagenomics.</title>
        <authorList>
            <person name="Engelberts J.P."/>
            <person name="Robbins S.J."/>
            <person name="De Goeij J.M."/>
            <person name="Aranda M."/>
            <person name="Bell S.C."/>
            <person name="Webster N.S."/>
        </authorList>
    </citation>
    <scope>NUCLEOTIDE SEQUENCE</scope>
    <source>
        <strain evidence="2">SB0662_bin_9</strain>
    </source>
</reference>
<name>A0A6B1DWL3_9CHLR</name>
<feature type="transmembrane region" description="Helical" evidence="1">
    <location>
        <begin position="7"/>
        <end position="29"/>
    </location>
</feature>
<feature type="transmembrane region" description="Helical" evidence="1">
    <location>
        <begin position="75"/>
        <end position="97"/>
    </location>
</feature>
<feature type="transmembrane region" description="Helical" evidence="1">
    <location>
        <begin position="41"/>
        <end position="63"/>
    </location>
</feature>
<evidence type="ECO:0008006" key="3">
    <source>
        <dbReference type="Google" id="ProtNLM"/>
    </source>
</evidence>
<feature type="transmembrane region" description="Helical" evidence="1">
    <location>
        <begin position="103"/>
        <end position="129"/>
    </location>
</feature>
<proteinExistence type="predicted"/>
<gene>
    <name evidence="2" type="ORF">F4Y08_12695</name>
</gene>
<dbReference type="EMBL" id="VXPY01000089">
    <property type="protein sequence ID" value="MYD91175.1"/>
    <property type="molecule type" value="Genomic_DNA"/>
</dbReference>
<dbReference type="AlphaFoldDB" id="A0A6B1DWL3"/>
<organism evidence="2">
    <name type="scientific">Caldilineaceae bacterium SB0662_bin_9</name>
    <dbReference type="NCBI Taxonomy" id="2605258"/>
    <lineage>
        <taxon>Bacteria</taxon>
        <taxon>Bacillati</taxon>
        <taxon>Chloroflexota</taxon>
        <taxon>Caldilineae</taxon>
        <taxon>Caldilineales</taxon>
        <taxon>Caldilineaceae</taxon>
    </lineage>
</organism>
<accession>A0A6B1DWL3</accession>
<sequence length="135" mass="14176">MSKNTTTGIYAGLFGGSVFGIMMAVGGMFPMISGMMGMDNALVGFVLHLIISAVIGAIFGLALDTMVMQGPGMSLLAGGVYGIVWWVLGPLLIMPLAMGMPVFQIQAMMGSLFGHIMFGVTMGTIYFLLRKLPAS</sequence>
<keyword evidence="1" id="KW-0812">Transmembrane</keyword>
<evidence type="ECO:0000256" key="1">
    <source>
        <dbReference type="SAM" id="Phobius"/>
    </source>
</evidence>
<comment type="caution">
    <text evidence="2">The sequence shown here is derived from an EMBL/GenBank/DDBJ whole genome shotgun (WGS) entry which is preliminary data.</text>
</comment>
<evidence type="ECO:0000313" key="2">
    <source>
        <dbReference type="EMBL" id="MYD91175.1"/>
    </source>
</evidence>
<protein>
    <recommendedName>
        <fullName evidence="3">DUF1440 domain-containing protein</fullName>
    </recommendedName>
</protein>
<keyword evidence="1" id="KW-0472">Membrane</keyword>